<dbReference type="PRINTS" id="PR00344">
    <property type="entry name" value="BCTRLSENSOR"/>
</dbReference>
<evidence type="ECO:0000256" key="3">
    <source>
        <dbReference type="ARBA" id="ARBA00012438"/>
    </source>
</evidence>
<evidence type="ECO:0000259" key="9">
    <source>
        <dbReference type="PROSITE" id="PS50885"/>
    </source>
</evidence>
<dbReference type="PROSITE" id="PS50885">
    <property type="entry name" value="HAMP"/>
    <property type="match status" value="1"/>
</dbReference>
<sequence length="282" mass="31311">MSTISDKLAPLLPVLASASVGDFSKDVPIPETDDEFTEVYVGIQIMLETIREQIAALKQVDQVKTEFLSIAAHQLRTPLSSIKWSSEIISQDPLTSKQSTHLSYITHSTQTLIDLVNSLLDLSRLELGRYVFEPQTVDLKTEIDRLSSEFQPQLHPKHIQYSTDFPTVPVRIDPKVLRTVLQNLLSNSVKYTPAGGRIHLQIQIKPPSIIITVTDTGPGIPPSQHHQVFTKLFRASNINPNEPGSGLGLYLTKTIIDHYHGQIDFTSHPGHGTVFVVTLPLS</sequence>
<dbReference type="Gene3D" id="1.10.287.130">
    <property type="match status" value="1"/>
</dbReference>
<comment type="subcellular location">
    <subcellularLocation>
        <location evidence="2">Membrane</location>
    </subcellularLocation>
</comment>
<dbReference type="PANTHER" id="PTHR43711">
    <property type="entry name" value="TWO-COMPONENT HISTIDINE KINASE"/>
    <property type="match status" value="1"/>
</dbReference>
<reference evidence="10 11" key="1">
    <citation type="journal article" date="2016" name="Nat. Commun.">
        <title>Thousands of microbial genomes shed light on interconnected biogeochemical processes in an aquifer system.</title>
        <authorList>
            <person name="Anantharaman K."/>
            <person name="Brown C.T."/>
            <person name="Hug L.A."/>
            <person name="Sharon I."/>
            <person name="Castelle C.J."/>
            <person name="Probst A.J."/>
            <person name="Thomas B.C."/>
            <person name="Singh A."/>
            <person name="Wilkins M.J."/>
            <person name="Karaoz U."/>
            <person name="Brodie E.L."/>
            <person name="Williams K.H."/>
            <person name="Hubbard S.S."/>
            <person name="Banfield J.F."/>
        </authorList>
    </citation>
    <scope>NUCLEOTIDE SEQUENCE [LARGE SCALE GENOMIC DNA]</scope>
</reference>
<evidence type="ECO:0000256" key="4">
    <source>
        <dbReference type="ARBA" id="ARBA00022553"/>
    </source>
</evidence>
<keyword evidence="7" id="KW-0902">Two-component regulatory system</keyword>
<dbReference type="InterPro" id="IPR050736">
    <property type="entry name" value="Sensor_HK_Regulatory"/>
</dbReference>
<dbReference type="GO" id="GO:0016020">
    <property type="term" value="C:membrane"/>
    <property type="evidence" value="ECO:0007669"/>
    <property type="project" value="UniProtKB-SubCell"/>
</dbReference>
<dbReference type="PROSITE" id="PS50109">
    <property type="entry name" value="HIS_KIN"/>
    <property type="match status" value="1"/>
</dbReference>
<keyword evidence="5" id="KW-0808">Transferase</keyword>
<evidence type="ECO:0000256" key="7">
    <source>
        <dbReference type="ARBA" id="ARBA00023012"/>
    </source>
</evidence>
<evidence type="ECO:0000259" key="8">
    <source>
        <dbReference type="PROSITE" id="PS50109"/>
    </source>
</evidence>
<keyword evidence="4" id="KW-0597">Phosphoprotein</keyword>
<comment type="caution">
    <text evidence="10">The sequence shown here is derived from an EMBL/GenBank/DDBJ whole genome shotgun (WGS) entry which is preliminary data.</text>
</comment>
<dbReference type="Pfam" id="PF02518">
    <property type="entry name" value="HATPase_c"/>
    <property type="match status" value="1"/>
</dbReference>
<evidence type="ECO:0000256" key="1">
    <source>
        <dbReference type="ARBA" id="ARBA00000085"/>
    </source>
</evidence>
<dbReference type="InterPro" id="IPR004358">
    <property type="entry name" value="Sig_transdc_His_kin-like_C"/>
</dbReference>
<dbReference type="SMART" id="SM00387">
    <property type="entry name" value="HATPase_c"/>
    <property type="match status" value="1"/>
</dbReference>
<dbReference type="Proteomes" id="UP000178176">
    <property type="component" value="Unassembled WGS sequence"/>
</dbReference>
<dbReference type="InterPro" id="IPR003594">
    <property type="entry name" value="HATPase_dom"/>
</dbReference>
<accession>A0A1F4YGJ3</accession>
<comment type="catalytic activity">
    <reaction evidence="1">
        <text>ATP + protein L-histidine = ADP + protein N-phospho-L-histidine.</text>
        <dbReference type="EC" id="2.7.13.3"/>
    </reaction>
</comment>
<evidence type="ECO:0000256" key="5">
    <source>
        <dbReference type="ARBA" id="ARBA00022679"/>
    </source>
</evidence>
<dbReference type="InterPro" id="IPR003661">
    <property type="entry name" value="HisK_dim/P_dom"/>
</dbReference>
<dbReference type="SUPFAM" id="SSF55874">
    <property type="entry name" value="ATPase domain of HSP90 chaperone/DNA topoisomerase II/histidine kinase"/>
    <property type="match status" value="1"/>
</dbReference>
<feature type="domain" description="HAMP" evidence="9">
    <location>
        <begin position="21"/>
        <end position="55"/>
    </location>
</feature>
<dbReference type="Pfam" id="PF00512">
    <property type="entry name" value="HisKA"/>
    <property type="match status" value="1"/>
</dbReference>
<organism evidence="10 11">
    <name type="scientific">Candidatus Amesbacteria bacterium RIFCSPHIGHO2_01_FULL_48_32b</name>
    <dbReference type="NCBI Taxonomy" id="1797253"/>
    <lineage>
        <taxon>Bacteria</taxon>
        <taxon>Candidatus Amesiibacteriota</taxon>
    </lineage>
</organism>
<dbReference type="SMART" id="SM00388">
    <property type="entry name" value="HisKA"/>
    <property type="match status" value="1"/>
</dbReference>
<dbReference type="InterPro" id="IPR036890">
    <property type="entry name" value="HATPase_C_sf"/>
</dbReference>
<evidence type="ECO:0000313" key="11">
    <source>
        <dbReference type="Proteomes" id="UP000178176"/>
    </source>
</evidence>
<proteinExistence type="predicted"/>
<evidence type="ECO:0000256" key="2">
    <source>
        <dbReference type="ARBA" id="ARBA00004370"/>
    </source>
</evidence>
<evidence type="ECO:0000313" key="10">
    <source>
        <dbReference type="EMBL" id="OGC93099.1"/>
    </source>
</evidence>
<dbReference type="InterPro" id="IPR005467">
    <property type="entry name" value="His_kinase_dom"/>
</dbReference>
<dbReference type="PANTHER" id="PTHR43711:SF1">
    <property type="entry name" value="HISTIDINE KINASE 1"/>
    <property type="match status" value="1"/>
</dbReference>
<keyword evidence="6" id="KW-0418">Kinase</keyword>
<evidence type="ECO:0000256" key="6">
    <source>
        <dbReference type="ARBA" id="ARBA00022777"/>
    </source>
</evidence>
<dbReference type="EC" id="2.7.13.3" evidence="3"/>
<dbReference type="InterPro" id="IPR036097">
    <property type="entry name" value="HisK_dim/P_sf"/>
</dbReference>
<dbReference type="EMBL" id="MEXH01000002">
    <property type="protein sequence ID" value="OGC93099.1"/>
    <property type="molecule type" value="Genomic_DNA"/>
</dbReference>
<dbReference type="AlphaFoldDB" id="A0A1F4YGJ3"/>
<feature type="domain" description="Histidine kinase" evidence="8">
    <location>
        <begin position="70"/>
        <end position="282"/>
    </location>
</feature>
<dbReference type="InterPro" id="IPR003660">
    <property type="entry name" value="HAMP_dom"/>
</dbReference>
<dbReference type="CDD" id="cd00082">
    <property type="entry name" value="HisKA"/>
    <property type="match status" value="1"/>
</dbReference>
<dbReference type="Gene3D" id="3.30.565.10">
    <property type="entry name" value="Histidine kinase-like ATPase, C-terminal domain"/>
    <property type="match status" value="1"/>
</dbReference>
<name>A0A1F4YGJ3_9BACT</name>
<protein>
    <recommendedName>
        <fullName evidence="3">histidine kinase</fullName>
        <ecNumber evidence="3">2.7.13.3</ecNumber>
    </recommendedName>
</protein>
<dbReference type="FunFam" id="3.30.565.10:FF:000006">
    <property type="entry name" value="Sensor histidine kinase WalK"/>
    <property type="match status" value="1"/>
</dbReference>
<dbReference type="GO" id="GO:0000155">
    <property type="term" value="F:phosphorelay sensor kinase activity"/>
    <property type="evidence" value="ECO:0007669"/>
    <property type="project" value="InterPro"/>
</dbReference>
<dbReference type="SUPFAM" id="SSF47384">
    <property type="entry name" value="Homodimeric domain of signal transducing histidine kinase"/>
    <property type="match status" value="1"/>
</dbReference>
<gene>
    <name evidence="10" type="ORF">A2876_00945</name>
</gene>